<dbReference type="SMART" id="SM01003">
    <property type="entry name" value="AlaDh_PNT_N"/>
    <property type="match status" value="1"/>
</dbReference>
<sequence length="402" mass="43662">MTQWTHKYGFSLETMPETVAVAKGGSQFTIGIPDESSHTENRVAIVPHSVRPLVQQGHRVLVQAGAGTMSHYDDHEYSEAGAEISPTRQEVFKSDIVLKVAPPTIDEIELLHPDQCLISPLQLPTLSETYVERLLRHRVTAVAMEYLQAADGSYPLVRTMSEIAGITAIQTAAELLCKSDVGRGVLLGGVSGVPPAKVVILGAGVVGEFAIRTALSLGATVRVFDDNVYKLMRLQQIIGRRLHTSTINPVYLQYQLLSADVVIGAVHSATGRSSVLVPEEMVMKMKEGSVIIDVSIDQGGIFETSEVTTLDKPTFIKHGVIHYCVPNIASKVSRTASAAISNILTPLLIKAGAYGGIEALLRDHAGFRHGVYTYKGHLTNEYLSRRFGHKYTAIDLILPSQM</sequence>
<evidence type="ECO:0000256" key="2">
    <source>
        <dbReference type="ARBA" id="ARBA00012897"/>
    </source>
</evidence>
<organism evidence="7 8">
    <name type="scientific">Candidatus Opimibacter skivensis</name>
    <dbReference type="NCBI Taxonomy" id="2982028"/>
    <lineage>
        <taxon>Bacteria</taxon>
        <taxon>Pseudomonadati</taxon>
        <taxon>Bacteroidota</taxon>
        <taxon>Saprospiria</taxon>
        <taxon>Saprospirales</taxon>
        <taxon>Saprospiraceae</taxon>
        <taxon>Candidatus Opimibacter</taxon>
    </lineage>
</organism>
<evidence type="ECO:0000313" key="8">
    <source>
        <dbReference type="Proteomes" id="UP000808337"/>
    </source>
</evidence>
<keyword evidence="4" id="KW-0520">NAD</keyword>
<dbReference type="InterPro" id="IPR008143">
    <property type="entry name" value="Ala_DH/PNT_CS2"/>
</dbReference>
<dbReference type="SUPFAM" id="SSF51735">
    <property type="entry name" value="NAD(P)-binding Rossmann-fold domains"/>
    <property type="match status" value="1"/>
</dbReference>
<dbReference type="EC" id="1.4.1.1" evidence="2"/>
<evidence type="ECO:0000256" key="3">
    <source>
        <dbReference type="ARBA" id="ARBA00023002"/>
    </source>
</evidence>
<reference evidence="7 8" key="1">
    <citation type="submission" date="2020-10" db="EMBL/GenBank/DDBJ databases">
        <title>Connecting structure to function with the recovery of over 1000 high-quality activated sludge metagenome-assembled genomes encoding full-length rRNA genes using long-read sequencing.</title>
        <authorList>
            <person name="Singleton C.M."/>
            <person name="Petriglieri F."/>
            <person name="Kristensen J.M."/>
            <person name="Kirkegaard R.H."/>
            <person name="Michaelsen T.Y."/>
            <person name="Andersen M.H."/>
            <person name="Karst S.M."/>
            <person name="Dueholm M.S."/>
            <person name="Nielsen P.H."/>
            <person name="Albertsen M."/>
        </authorList>
    </citation>
    <scope>NUCLEOTIDE SEQUENCE [LARGE SCALE GENOMIC DNA]</scope>
    <source>
        <strain evidence="7">Ribe_18-Q3-R11-54_MAXAC.273</strain>
    </source>
</reference>
<comment type="similarity">
    <text evidence="1">Belongs to the AlaDH/PNT family.</text>
</comment>
<feature type="domain" description="Alanine dehydrogenase/pyridine nucleotide transhydrogenase NAD(H)-binding" evidence="5">
    <location>
        <begin position="176"/>
        <end position="324"/>
    </location>
</feature>
<dbReference type="InterPro" id="IPR007698">
    <property type="entry name" value="AlaDH/PNT_NAD(H)-bd"/>
</dbReference>
<evidence type="ECO:0000313" key="7">
    <source>
        <dbReference type="EMBL" id="MBK9982970.1"/>
    </source>
</evidence>
<dbReference type="Proteomes" id="UP000808337">
    <property type="component" value="Unassembled WGS sequence"/>
</dbReference>
<comment type="caution">
    <text evidence="7">The sequence shown here is derived from an EMBL/GenBank/DDBJ whole genome shotgun (WGS) entry which is preliminary data.</text>
</comment>
<dbReference type="SMART" id="SM01002">
    <property type="entry name" value="AlaDh_PNT_C"/>
    <property type="match status" value="1"/>
</dbReference>
<dbReference type="InterPro" id="IPR007886">
    <property type="entry name" value="AlaDH/PNT_N"/>
</dbReference>
<feature type="domain" description="Alanine dehydrogenase/pyridine nucleotide transhydrogenase N-terminal" evidence="6">
    <location>
        <begin position="31"/>
        <end position="164"/>
    </location>
</feature>
<gene>
    <name evidence="7" type="ORF">IPP15_11205</name>
</gene>
<evidence type="ECO:0000259" key="5">
    <source>
        <dbReference type="SMART" id="SM01002"/>
    </source>
</evidence>
<keyword evidence="3" id="KW-0560">Oxidoreductase</keyword>
<dbReference type="EMBL" id="JADKGY010000008">
    <property type="protein sequence ID" value="MBK9982970.1"/>
    <property type="molecule type" value="Genomic_DNA"/>
</dbReference>
<evidence type="ECO:0000256" key="4">
    <source>
        <dbReference type="ARBA" id="ARBA00023027"/>
    </source>
</evidence>
<dbReference type="Pfam" id="PF01262">
    <property type="entry name" value="AlaDh_PNT_C"/>
    <property type="match status" value="1"/>
</dbReference>
<dbReference type="CDD" id="cd05305">
    <property type="entry name" value="L-AlaDH"/>
    <property type="match status" value="1"/>
</dbReference>
<name>A0A9D7SWI0_9BACT</name>
<dbReference type="GO" id="GO:0005886">
    <property type="term" value="C:plasma membrane"/>
    <property type="evidence" value="ECO:0007669"/>
    <property type="project" value="TreeGrafter"/>
</dbReference>
<dbReference type="AlphaFoldDB" id="A0A9D7SWI0"/>
<accession>A0A9D7SWI0</accession>
<evidence type="ECO:0000256" key="1">
    <source>
        <dbReference type="ARBA" id="ARBA00005689"/>
    </source>
</evidence>
<dbReference type="InterPro" id="IPR036291">
    <property type="entry name" value="NAD(P)-bd_dom_sf"/>
</dbReference>
<dbReference type="SUPFAM" id="SSF52283">
    <property type="entry name" value="Formate/glycerate dehydrogenase catalytic domain-like"/>
    <property type="match status" value="1"/>
</dbReference>
<dbReference type="PROSITE" id="PS00837">
    <property type="entry name" value="ALADH_PNT_2"/>
    <property type="match status" value="1"/>
</dbReference>
<dbReference type="InterPro" id="IPR008141">
    <property type="entry name" value="Ala_DH"/>
</dbReference>
<dbReference type="Pfam" id="PF05222">
    <property type="entry name" value="AlaDh_PNT_N"/>
    <property type="match status" value="1"/>
</dbReference>
<dbReference type="GO" id="GO:0000286">
    <property type="term" value="F:alanine dehydrogenase activity"/>
    <property type="evidence" value="ECO:0007669"/>
    <property type="project" value="UniProtKB-EC"/>
</dbReference>
<dbReference type="PANTHER" id="PTHR42795">
    <property type="entry name" value="ALANINE DEHYDROGENASE"/>
    <property type="match status" value="1"/>
</dbReference>
<dbReference type="PANTHER" id="PTHR42795:SF1">
    <property type="entry name" value="ALANINE DEHYDROGENASE"/>
    <property type="match status" value="1"/>
</dbReference>
<protein>
    <recommendedName>
        <fullName evidence="2">alanine dehydrogenase</fullName>
        <ecNumber evidence="2">1.4.1.1</ecNumber>
    </recommendedName>
</protein>
<dbReference type="Gene3D" id="3.40.50.720">
    <property type="entry name" value="NAD(P)-binding Rossmann-like Domain"/>
    <property type="match status" value="2"/>
</dbReference>
<dbReference type="GO" id="GO:0042853">
    <property type="term" value="P:L-alanine catabolic process"/>
    <property type="evidence" value="ECO:0007669"/>
    <property type="project" value="InterPro"/>
</dbReference>
<proteinExistence type="inferred from homology"/>
<evidence type="ECO:0000259" key="6">
    <source>
        <dbReference type="SMART" id="SM01003"/>
    </source>
</evidence>